<dbReference type="SUPFAM" id="SSF55874">
    <property type="entry name" value="ATPase domain of HSP90 chaperone/DNA topoisomerase II/histidine kinase"/>
    <property type="match status" value="1"/>
</dbReference>
<keyword evidence="1" id="KW-0472">Membrane</keyword>
<reference evidence="3 4" key="1">
    <citation type="journal article" date="2021" name="ISME Commun">
        <title>Automated analysis of genomic sequences facilitates high-throughput and comprehensive description of bacteria.</title>
        <authorList>
            <person name="Hitch T.C.A."/>
        </authorList>
    </citation>
    <scope>NUCLEOTIDE SEQUENCE [LARGE SCALE GENOMIC DNA]</scope>
    <source>
        <strain evidence="3 4">Sanger_109</strain>
    </source>
</reference>
<feature type="transmembrane region" description="Helical" evidence="1">
    <location>
        <begin position="62"/>
        <end position="79"/>
    </location>
</feature>
<name>A0ABT2TLK8_9FIRM</name>
<evidence type="ECO:0000259" key="2">
    <source>
        <dbReference type="Pfam" id="PF14501"/>
    </source>
</evidence>
<feature type="transmembrane region" description="Helical" evidence="1">
    <location>
        <begin position="6"/>
        <end position="28"/>
    </location>
</feature>
<feature type="transmembrane region" description="Helical" evidence="1">
    <location>
        <begin position="162"/>
        <end position="186"/>
    </location>
</feature>
<gene>
    <name evidence="3" type="ORF">OCV88_12300</name>
</gene>
<dbReference type="InterPro" id="IPR036890">
    <property type="entry name" value="HATPase_C_sf"/>
</dbReference>
<proteinExistence type="predicted"/>
<feature type="transmembrane region" description="Helical" evidence="1">
    <location>
        <begin position="40"/>
        <end position="56"/>
    </location>
</feature>
<feature type="transmembrane region" description="Helical" evidence="1">
    <location>
        <begin position="91"/>
        <end position="111"/>
    </location>
</feature>
<dbReference type="PANTHER" id="PTHR40448:SF1">
    <property type="entry name" value="TWO-COMPONENT SENSOR HISTIDINE KINASE"/>
    <property type="match status" value="1"/>
</dbReference>
<keyword evidence="1" id="KW-0812">Transmembrane</keyword>
<feature type="domain" description="Sensor histidine kinase NatK-like C-terminal" evidence="2">
    <location>
        <begin position="328"/>
        <end position="429"/>
    </location>
</feature>
<dbReference type="Proteomes" id="UP001652442">
    <property type="component" value="Unassembled WGS sequence"/>
</dbReference>
<dbReference type="CDD" id="cd16935">
    <property type="entry name" value="HATPase_AgrC-ComD-like"/>
    <property type="match status" value="1"/>
</dbReference>
<dbReference type="Pfam" id="PF14501">
    <property type="entry name" value="HATPase_c_5"/>
    <property type="match status" value="1"/>
</dbReference>
<keyword evidence="1" id="KW-1133">Transmembrane helix</keyword>
<evidence type="ECO:0000313" key="3">
    <source>
        <dbReference type="EMBL" id="MCU6763099.1"/>
    </source>
</evidence>
<keyword evidence="4" id="KW-1185">Reference proteome</keyword>
<dbReference type="PANTHER" id="PTHR40448">
    <property type="entry name" value="TWO-COMPONENT SENSOR HISTIDINE KINASE"/>
    <property type="match status" value="1"/>
</dbReference>
<sequence length="431" mass="48703">MMWVYQCLDIISTLLEVFCLYVISLCLCKEPRFSPAVSKFIPPAVMMVLTAALTWFTALGAFKMPIIFLFAVAILKICYKDSILQSITAAEIWFVVVAYLTEAISPIIATWLYGNNQTVLVDGQLFARWEIYAIGIAAHLIEISVVYLLIKNFKYKIQIKDSVILTLISLIAFVITFLSVFNFLNFGKALDLILYIGSIILSAAFMIIFTYAKNAIYLREQDQQNKIQLAQLQQQFAYYQNKQKDEEKIRSIYHDMKNHLLVLESSQGTDAVRNMAKQLRTQIAGYEDYIHTGSSFLDVIIKDKAEKMREKQIDFSVSIDFDGVDFIQPLDVSTLFGNGIDNAMEASEKLPKEQRVVLVKAGKVQSFVSVLIENNCIDEGLKAFLCTTKTDDFLHGFGISNMEKAAEKYGGTCTVKQENGTFTLKILIPIP</sequence>
<feature type="transmembrane region" description="Helical" evidence="1">
    <location>
        <begin position="192"/>
        <end position="212"/>
    </location>
</feature>
<feature type="transmembrane region" description="Helical" evidence="1">
    <location>
        <begin position="131"/>
        <end position="150"/>
    </location>
</feature>
<evidence type="ECO:0000313" key="4">
    <source>
        <dbReference type="Proteomes" id="UP001652442"/>
    </source>
</evidence>
<comment type="caution">
    <text evidence="3">The sequence shown here is derived from an EMBL/GenBank/DDBJ whole genome shotgun (WGS) entry which is preliminary data.</text>
</comment>
<evidence type="ECO:0000256" key="1">
    <source>
        <dbReference type="SAM" id="Phobius"/>
    </source>
</evidence>
<dbReference type="RefSeq" id="WP_262591251.1">
    <property type="nucleotide sequence ID" value="NZ_JAOQJQ010000005.1"/>
</dbReference>
<organism evidence="3 4">
    <name type="scientific">Brotonthovivens ammoniilytica</name>
    <dbReference type="NCBI Taxonomy" id="2981725"/>
    <lineage>
        <taxon>Bacteria</taxon>
        <taxon>Bacillati</taxon>
        <taxon>Bacillota</taxon>
        <taxon>Clostridia</taxon>
        <taxon>Lachnospirales</taxon>
        <taxon>Lachnospiraceae</taxon>
        <taxon>Brotonthovivens</taxon>
    </lineage>
</organism>
<accession>A0ABT2TLK8</accession>
<dbReference type="Gene3D" id="3.30.565.10">
    <property type="entry name" value="Histidine kinase-like ATPase, C-terminal domain"/>
    <property type="match status" value="1"/>
</dbReference>
<protein>
    <submittedName>
        <fullName evidence="3">GHKL domain-containing protein</fullName>
    </submittedName>
</protein>
<dbReference type="EMBL" id="JAOQJQ010000005">
    <property type="protein sequence ID" value="MCU6763099.1"/>
    <property type="molecule type" value="Genomic_DNA"/>
</dbReference>
<dbReference type="InterPro" id="IPR032834">
    <property type="entry name" value="NatK-like_C"/>
</dbReference>